<dbReference type="PANTHER" id="PTHR37984">
    <property type="entry name" value="PROTEIN CBG26694"/>
    <property type="match status" value="1"/>
</dbReference>
<feature type="region of interest" description="Disordered" evidence="7">
    <location>
        <begin position="1"/>
        <end position="25"/>
    </location>
</feature>
<gene>
    <name evidence="10" type="ORF">P5673_030058</name>
</gene>
<evidence type="ECO:0000256" key="6">
    <source>
        <dbReference type="ARBA" id="ARBA00022918"/>
    </source>
</evidence>
<name>A0AAD9UTK6_ACRCE</name>
<protein>
    <submittedName>
        <fullName evidence="10">Transposon Ty3-I Gag-Pol polyprotein</fullName>
    </submittedName>
</protein>
<keyword evidence="1" id="KW-0808">Transferase</keyword>
<accession>A0AAD9UTK6</accession>
<reference evidence="10" key="2">
    <citation type="journal article" date="2023" name="Science">
        <title>Genomic signatures of disease resistance in endangered staghorn corals.</title>
        <authorList>
            <person name="Vollmer S.V."/>
            <person name="Selwyn J.D."/>
            <person name="Despard B.A."/>
            <person name="Roesel C.L."/>
        </authorList>
    </citation>
    <scope>NUCLEOTIDE SEQUENCE</scope>
    <source>
        <strain evidence="10">K2</strain>
    </source>
</reference>
<organism evidence="10 11">
    <name type="scientific">Acropora cervicornis</name>
    <name type="common">Staghorn coral</name>
    <dbReference type="NCBI Taxonomy" id="6130"/>
    <lineage>
        <taxon>Eukaryota</taxon>
        <taxon>Metazoa</taxon>
        <taxon>Cnidaria</taxon>
        <taxon>Anthozoa</taxon>
        <taxon>Hexacorallia</taxon>
        <taxon>Scleractinia</taxon>
        <taxon>Astrocoeniina</taxon>
        <taxon>Acroporidae</taxon>
        <taxon>Acropora</taxon>
    </lineage>
</organism>
<evidence type="ECO:0000313" key="11">
    <source>
        <dbReference type="Proteomes" id="UP001249851"/>
    </source>
</evidence>
<dbReference type="GO" id="GO:0003964">
    <property type="term" value="F:RNA-directed DNA polymerase activity"/>
    <property type="evidence" value="ECO:0007669"/>
    <property type="project" value="UniProtKB-KW"/>
</dbReference>
<dbReference type="SUPFAM" id="SSF56672">
    <property type="entry name" value="DNA/RNA polymerases"/>
    <property type="match status" value="1"/>
</dbReference>
<dbReference type="Pfam" id="PF17921">
    <property type="entry name" value="Integrase_H2C2"/>
    <property type="match status" value="1"/>
</dbReference>
<dbReference type="Proteomes" id="UP001249851">
    <property type="component" value="Unassembled WGS sequence"/>
</dbReference>
<feature type="domain" description="Integrase zinc-binding" evidence="9">
    <location>
        <begin position="188"/>
        <end position="241"/>
    </location>
</feature>
<comment type="caution">
    <text evidence="10">The sequence shown here is derived from an EMBL/GenBank/DDBJ whole genome shotgun (WGS) entry which is preliminary data.</text>
</comment>
<keyword evidence="4" id="KW-0255">Endonuclease</keyword>
<dbReference type="EMBL" id="JARQWQ010000125">
    <property type="protein sequence ID" value="KAK2549514.1"/>
    <property type="molecule type" value="Genomic_DNA"/>
</dbReference>
<dbReference type="AlphaFoldDB" id="A0AAD9UTK6"/>
<dbReference type="GO" id="GO:0016787">
    <property type="term" value="F:hydrolase activity"/>
    <property type="evidence" value="ECO:0007669"/>
    <property type="project" value="UniProtKB-KW"/>
</dbReference>
<dbReference type="PANTHER" id="PTHR37984:SF7">
    <property type="entry name" value="INTEGRASE CATALYTIC DOMAIN-CONTAINING PROTEIN"/>
    <property type="match status" value="1"/>
</dbReference>
<evidence type="ECO:0000256" key="3">
    <source>
        <dbReference type="ARBA" id="ARBA00022722"/>
    </source>
</evidence>
<keyword evidence="6" id="KW-0695">RNA-directed DNA polymerase</keyword>
<keyword evidence="3" id="KW-0540">Nuclease</keyword>
<dbReference type="InterPro" id="IPR041588">
    <property type="entry name" value="Integrase_H2C2"/>
</dbReference>
<dbReference type="Gene3D" id="1.10.340.70">
    <property type="match status" value="1"/>
</dbReference>
<proteinExistence type="predicted"/>
<keyword evidence="5" id="KW-0378">Hydrolase</keyword>
<evidence type="ECO:0000256" key="1">
    <source>
        <dbReference type="ARBA" id="ARBA00022679"/>
    </source>
</evidence>
<evidence type="ECO:0000256" key="4">
    <source>
        <dbReference type="ARBA" id="ARBA00022759"/>
    </source>
</evidence>
<sequence length="247" mass="28305">MWNGVGTPAIRRPSMPSKRNSPEPLCSNPKAVHVIQKDASIKGFIAVLLQEERPVERYSNIKRELLGVVFAMERLHHYVYGEPVRIQIDHKVIWKKSIATASPRLQRLARHEIQLEFISGKDNTVAEALSQVDPLSPKPMDIKQHYIFHGWPLQKRQLPELGQHYWNYREELAIGDGLIFKAHRLVIPISQRAEYLKDLYAGHLGEKKTLLRACETVFWSGISDDVRNAVKACDVCQEHNPAPQKEP</sequence>
<keyword evidence="11" id="KW-1185">Reference proteome</keyword>
<keyword evidence="2" id="KW-0548">Nucleotidyltransferase</keyword>
<dbReference type="InterPro" id="IPR050951">
    <property type="entry name" value="Retrovirus_Pol_polyprotein"/>
</dbReference>
<dbReference type="InterPro" id="IPR043502">
    <property type="entry name" value="DNA/RNA_pol_sf"/>
</dbReference>
<evidence type="ECO:0000256" key="7">
    <source>
        <dbReference type="SAM" id="MobiDB-lite"/>
    </source>
</evidence>
<evidence type="ECO:0000313" key="10">
    <source>
        <dbReference type="EMBL" id="KAK2549514.1"/>
    </source>
</evidence>
<reference evidence="10" key="1">
    <citation type="journal article" date="2023" name="G3 (Bethesda)">
        <title>Whole genome assembly and annotation of the endangered Caribbean coral Acropora cervicornis.</title>
        <authorList>
            <person name="Selwyn J.D."/>
            <person name="Vollmer S.V."/>
        </authorList>
    </citation>
    <scope>NUCLEOTIDE SEQUENCE</scope>
    <source>
        <strain evidence="10">K2</strain>
    </source>
</reference>
<evidence type="ECO:0000259" key="9">
    <source>
        <dbReference type="Pfam" id="PF17921"/>
    </source>
</evidence>
<dbReference type="InterPro" id="IPR041373">
    <property type="entry name" value="RT_RNaseH"/>
</dbReference>
<dbReference type="FunFam" id="1.10.340.70:FF:000004">
    <property type="entry name" value="Retrovirus-related Pol polyprotein from transposon 297-like Protein"/>
    <property type="match status" value="1"/>
</dbReference>
<dbReference type="GO" id="GO:0004519">
    <property type="term" value="F:endonuclease activity"/>
    <property type="evidence" value="ECO:0007669"/>
    <property type="project" value="UniProtKB-KW"/>
</dbReference>
<feature type="domain" description="Reverse transcriptase RNase H-like" evidence="8">
    <location>
        <begin position="35"/>
        <end position="109"/>
    </location>
</feature>
<evidence type="ECO:0000259" key="8">
    <source>
        <dbReference type="Pfam" id="PF17917"/>
    </source>
</evidence>
<evidence type="ECO:0000256" key="5">
    <source>
        <dbReference type="ARBA" id="ARBA00022801"/>
    </source>
</evidence>
<dbReference type="Pfam" id="PF17917">
    <property type="entry name" value="RT_RNaseH"/>
    <property type="match status" value="1"/>
</dbReference>
<evidence type="ECO:0000256" key="2">
    <source>
        <dbReference type="ARBA" id="ARBA00022695"/>
    </source>
</evidence>